<evidence type="ECO:0000256" key="1">
    <source>
        <dbReference type="SAM" id="MobiDB-lite"/>
    </source>
</evidence>
<dbReference type="Gene3D" id="2.60.40.10">
    <property type="entry name" value="Immunoglobulins"/>
    <property type="match status" value="1"/>
</dbReference>
<organism evidence="3 4">
    <name type="scientific">Roseburia zhanii</name>
    <dbReference type="NCBI Taxonomy" id="2763064"/>
    <lineage>
        <taxon>Bacteria</taxon>
        <taxon>Bacillati</taxon>
        <taxon>Bacillota</taxon>
        <taxon>Clostridia</taxon>
        <taxon>Lachnospirales</taxon>
        <taxon>Lachnospiraceae</taxon>
        <taxon>Roseburia</taxon>
    </lineage>
</organism>
<feature type="domain" description="Fibronectin type-III" evidence="2">
    <location>
        <begin position="426"/>
        <end position="522"/>
    </location>
</feature>
<dbReference type="InterPro" id="IPR013783">
    <property type="entry name" value="Ig-like_fold"/>
</dbReference>
<dbReference type="SMART" id="SM00060">
    <property type="entry name" value="FN3"/>
    <property type="match status" value="1"/>
</dbReference>
<feature type="region of interest" description="Disordered" evidence="1">
    <location>
        <begin position="383"/>
        <end position="428"/>
    </location>
</feature>
<dbReference type="InterPro" id="IPR003961">
    <property type="entry name" value="FN3_dom"/>
</dbReference>
<dbReference type="SUPFAM" id="SSF49265">
    <property type="entry name" value="Fibronectin type III"/>
    <property type="match status" value="1"/>
</dbReference>
<comment type="caution">
    <text evidence="3">The sequence shown here is derived from an EMBL/GenBank/DDBJ whole genome shotgun (WGS) entry which is preliminary data.</text>
</comment>
<sequence length="522" mass="59521">MGVYDPFENGAVRMTENEGILYIHTSRLLYWDQSKDPGMVKHHQANLTYAVDEESMECVMNAAGGDWVSHSLDQYILTDGDYIYRLDLGDGAPRAVVVARNSVYKQPEDEHTWWMSNDRVFLMQMIGGYGQAYTGVSLGGFELMGDTLLVIGNSVVQDAAVTNANDETTHRNIFVITQDTNWETAPQFKFLTNYTKEDGITVRTPHIVKVADGYYILWEELYTERGSEVYTTRIAKMTPDGTIEGKIHRIKARLSDCKPIVTSDNRLLWYVTANNKSLLFYSLDLNRLDDYEYSGPVYAEDFDIRLSQYTFKCINSNHMQPYTPKVSVYYNGKKLVYGEDYTFDFRDYYTEGTAYVDVTGKDYFMGTQTVSYTILPADEEPPYREPSWWGSSSSQNKSQTGSTSNKNKTGNSSSSNKNSSTQAVQKPTKVTRVKVSNLWGRKIKVSWSRQQKISGYQIQYAQNKKFTKSKKTVNVSRGSSLKIIRGLKKKKTYYVRVRAYAASGNSKLYSAWSKSVKIKIKK</sequence>
<evidence type="ECO:0000259" key="2">
    <source>
        <dbReference type="PROSITE" id="PS50853"/>
    </source>
</evidence>
<keyword evidence="4" id="KW-1185">Reference proteome</keyword>
<dbReference type="Pfam" id="PF00041">
    <property type="entry name" value="fn3"/>
    <property type="match status" value="1"/>
</dbReference>
<dbReference type="Proteomes" id="UP000606720">
    <property type="component" value="Unassembled WGS sequence"/>
</dbReference>
<evidence type="ECO:0000313" key="4">
    <source>
        <dbReference type="Proteomes" id="UP000606720"/>
    </source>
</evidence>
<dbReference type="AlphaFoldDB" id="A0A923RU82"/>
<reference evidence="3" key="1">
    <citation type="submission" date="2020-08" db="EMBL/GenBank/DDBJ databases">
        <title>Genome public.</title>
        <authorList>
            <person name="Liu C."/>
            <person name="Sun Q."/>
        </authorList>
    </citation>
    <scope>NUCLEOTIDE SEQUENCE</scope>
    <source>
        <strain evidence="3">BX1005</strain>
    </source>
</reference>
<accession>A0A923RU82</accession>
<name>A0A923RU82_9FIRM</name>
<protein>
    <submittedName>
        <fullName evidence="3">Fibronectin type III domain-containing protein</fullName>
    </submittedName>
</protein>
<gene>
    <name evidence="3" type="ORF">H8S17_01840</name>
</gene>
<dbReference type="EMBL" id="JACOPH010000001">
    <property type="protein sequence ID" value="MBC5712959.1"/>
    <property type="molecule type" value="Genomic_DNA"/>
</dbReference>
<feature type="compositionally biased region" description="Low complexity" evidence="1">
    <location>
        <begin position="387"/>
        <end position="421"/>
    </location>
</feature>
<dbReference type="InterPro" id="IPR036116">
    <property type="entry name" value="FN3_sf"/>
</dbReference>
<evidence type="ECO:0000313" key="3">
    <source>
        <dbReference type="EMBL" id="MBC5712959.1"/>
    </source>
</evidence>
<dbReference type="RefSeq" id="WP_186865978.1">
    <property type="nucleotide sequence ID" value="NZ_JACOPH010000001.1"/>
</dbReference>
<proteinExistence type="predicted"/>
<dbReference type="CDD" id="cd00063">
    <property type="entry name" value="FN3"/>
    <property type="match status" value="1"/>
</dbReference>
<dbReference type="PROSITE" id="PS50853">
    <property type="entry name" value="FN3"/>
    <property type="match status" value="1"/>
</dbReference>